<sequence length="122" mass="13758">MLHREPSTDVNYRAWIISTDRNQIDESSLIKALSLTNPTSLNHIRGSGRTSIHRLRSRNLITPRQKLLINIALCITASPVVANLNIDDNLFTMLSRTPRCVIALQPLVISVIRVGTNREQFT</sequence>
<reference evidence="1 2" key="1">
    <citation type="submission" date="2015-05" db="EMBL/GenBank/DDBJ databases">
        <title>Draft genome sequence of Microvirga vignae strain BR3299, a novel nitrogen fixing bacteria isolated from Brazil semi-aired region.</title>
        <authorList>
            <person name="Zilli J.E."/>
            <person name="Passos S.R."/>
            <person name="Leite J."/>
            <person name="Baldani J.I."/>
            <person name="Xavier G.R."/>
            <person name="Rumjaneck N.G."/>
            <person name="Simoes-Araujo J.L."/>
        </authorList>
    </citation>
    <scope>NUCLEOTIDE SEQUENCE [LARGE SCALE GENOMIC DNA]</scope>
    <source>
        <strain evidence="1 2">BR3299</strain>
    </source>
</reference>
<organism evidence="1 2">
    <name type="scientific">Microvirga vignae</name>
    <dbReference type="NCBI Taxonomy" id="1225564"/>
    <lineage>
        <taxon>Bacteria</taxon>
        <taxon>Pseudomonadati</taxon>
        <taxon>Pseudomonadota</taxon>
        <taxon>Alphaproteobacteria</taxon>
        <taxon>Hyphomicrobiales</taxon>
        <taxon>Methylobacteriaceae</taxon>
        <taxon>Microvirga</taxon>
    </lineage>
</organism>
<proteinExistence type="predicted"/>
<accession>A0A0H1RMR6</accession>
<keyword evidence="2" id="KW-1185">Reference proteome</keyword>
<gene>
    <name evidence="1" type="ORF">AA309_05505</name>
</gene>
<name>A0A0H1RMR6_9HYPH</name>
<protein>
    <submittedName>
        <fullName evidence="1">Uncharacterized protein</fullName>
    </submittedName>
</protein>
<dbReference type="AlphaFoldDB" id="A0A0H1RMR6"/>
<dbReference type="EMBL" id="LCYG01000016">
    <property type="protein sequence ID" value="KLK93937.1"/>
    <property type="molecule type" value="Genomic_DNA"/>
</dbReference>
<comment type="caution">
    <text evidence="1">The sequence shown here is derived from an EMBL/GenBank/DDBJ whole genome shotgun (WGS) entry which is preliminary data.</text>
</comment>
<evidence type="ECO:0000313" key="1">
    <source>
        <dbReference type="EMBL" id="KLK93937.1"/>
    </source>
</evidence>
<evidence type="ECO:0000313" key="2">
    <source>
        <dbReference type="Proteomes" id="UP000035489"/>
    </source>
</evidence>
<dbReference type="Proteomes" id="UP000035489">
    <property type="component" value="Unassembled WGS sequence"/>
</dbReference>